<dbReference type="EMBL" id="FM954972">
    <property type="protein sequence ID" value="CAV18532.1"/>
    <property type="molecule type" value="Genomic_DNA"/>
</dbReference>
<reference evidence="1 2" key="1">
    <citation type="submission" date="2009-02" db="EMBL/GenBank/DDBJ databases">
        <title>Vibrio splendidus str. LGP32 complete genome.</title>
        <authorList>
            <person name="Mazel D."/>
            <person name="Le Roux F."/>
        </authorList>
    </citation>
    <scope>NUCLEOTIDE SEQUENCE [LARGE SCALE GENOMIC DNA]</scope>
    <source>
        <strain evidence="1 2">LGP32</strain>
    </source>
</reference>
<dbReference type="KEGG" id="vsp:VS_1369"/>
<sequence length="55" mass="6463">MKNAHVECLSESLPMLNNRYSRFWGQNEADSQLGLTDDSYQYHATREKRFLQLGL</sequence>
<evidence type="ECO:0000313" key="1">
    <source>
        <dbReference type="EMBL" id="CAV18532.1"/>
    </source>
</evidence>
<dbReference type="AlphaFoldDB" id="B7VNF6"/>
<organism evidence="1 2">
    <name type="scientific">Vibrio atlanticus (strain LGP32)</name>
    <name type="common">Vibrio splendidus (strain Mel32)</name>
    <dbReference type="NCBI Taxonomy" id="575788"/>
    <lineage>
        <taxon>Bacteria</taxon>
        <taxon>Pseudomonadati</taxon>
        <taxon>Pseudomonadota</taxon>
        <taxon>Gammaproteobacteria</taxon>
        <taxon>Vibrionales</taxon>
        <taxon>Vibrionaceae</taxon>
        <taxon>Vibrio</taxon>
    </lineage>
</organism>
<proteinExistence type="predicted"/>
<dbReference type="Proteomes" id="UP000009100">
    <property type="component" value="Chromosome 1"/>
</dbReference>
<name>B7VNF6_VIBA3</name>
<protein>
    <submittedName>
        <fullName evidence="1">Uncharacterized protein</fullName>
    </submittedName>
</protein>
<accession>B7VNF6</accession>
<evidence type="ECO:0000313" key="2">
    <source>
        <dbReference type="Proteomes" id="UP000009100"/>
    </source>
</evidence>
<dbReference type="HOGENOM" id="CLU_3031311_0_0_6"/>
<gene>
    <name evidence="1" type="ordered locus">VS_1369</name>
</gene>